<dbReference type="EMBL" id="SSOD01000008">
    <property type="protein sequence ID" value="THF61000.1"/>
    <property type="molecule type" value="Genomic_DNA"/>
</dbReference>
<dbReference type="AlphaFoldDB" id="A0A4S4AN12"/>
<reference evidence="2 3" key="1">
    <citation type="submission" date="2019-04" db="EMBL/GenBank/DDBJ databases">
        <title>Azoarcus rhizosphaerae sp. nov. isolated from rhizosphere of Ficus religiosa.</title>
        <authorList>
            <person name="Lin S.-Y."/>
            <person name="Hameed A."/>
            <person name="Hsu Y.-H."/>
            <person name="Young C.-C."/>
        </authorList>
    </citation>
    <scope>NUCLEOTIDE SEQUENCE [LARGE SCALE GENOMIC DNA]</scope>
    <source>
        <strain evidence="2 3">CC-YHH848</strain>
    </source>
</reference>
<evidence type="ECO:0000313" key="3">
    <source>
        <dbReference type="Proteomes" id="UP000307956"/>
    </source>
</evidence>
<keyword evidence="3" id="KW-1185">Reference proteome</keyword>
<evidence type="ECO:0000313" key="2">
    <source>
        <dbReference type="EMBL" id="THF61000.1"/>
    </source>
</evidence>
<gene>
    <name evidence="2" type="ORF">E6O51_12295</name>
</gene>
<dbReference type="OrthoDB" id="8776561at2"/>
<dbReference type="Proteomes" id="UP000307956">
    <property type="component" value="Unassembled WGS sequence"/>
</dbReference>
<accession>A0A4S4AN12</accession>
<sequence>MKKTLLAALASAALLPLPAAGTAPPPDAPENIARGLMILHGGRMIFSPCRERSYVHVDDVSPNGEAASALRALGLTAERPLYAELFGTAEAGTLRMTGINFAHTDARCHAPRHTADTWHAMGGQPAWRLTATGDVLRVEREAQPDFRAPFEEQAAGPVTVRLHLAGGTNGHWTLRRGHCLDRENGLVSGWSVQGRLGGETLAGCAWKP</sequence>
<evidence type="ECO:0000256" key="1">
    <source>
        <dbReference type="SAM" id="SignalP"/>
    </source>
</evidence>
<evidence type="ECO:0008006" key="4">
    <source>
        <dbReference type="Google" id="ProtNLM"/>
    </source>
</evidence>
<feature type="chain" id="PRO_5020979834" description="Lipoprotein" evidence="1">
    <location>
        <begin position="20"/>
        <end position="208"/>
    </location>
</feature>
<protein>
    <recommendedName>
        <fullName evidence="4">Lipoprotein</fullName>
    </recommendedName>
</protein>
<feature type="signal peptide" evidence="1">
    <location>
        <begin position="1"/>
        <end position="19"/>
    </location>
</feature>
<keyword evidence="1" id="KW-0732">Signal</keyword>
<proteinExistence type="predicted"/>
<organism evidence="2 3">
    <name type="scientific">Pseudothauera rhizosphaerae</name>
    <dbReference type="NCBI Taxonomy" id="2565932"/>
    <lineage>
        <taxon>Bacteria</taxon>
        <taxon>Pseudomonadati</taxon>
        <taxon>Pseudomonadota</taxon>
        <taxon>Betaproteobacteria</taxon>
        <taxon>Rhodocyclales</taxon>
        <taxon>Zoogloeaceae</taxon>
        <taxon>Pseudothauera</taxon>
    </lineage>
</organism>
<comment type="caution">
    <text evidence="2">The sequence shown here is derived from an EMBL/GenBank/DDBJ whole genome shotgun (WGS) entry which is preliminary data.</text>
</comment>
<name>A0A4S4AN12_9RHOO</name>
<dbReference type="RefSeq" id="WP_136385274.1">
    <property type="nucleotide sequence ID" value="NZ_SSOD01000008.1"/>
</dbReference>